<organism evidence="1 2">
    <name type="scientific">Bordetella flabilis</name>
    <dbReference type="NCBI Taxonomy" id="463014"/>
    <lineage>
        <taxon>Bacteria</taxon>
        <taxon>Pseudomonadati</taxon>
        <taxon>Pseudomonadota</taxon>
        <taxon>Betaproteobacteria</taxon>
        <taxon>Burkholderiales</taxon>
        <taxon>Alcaligenaceae</taxon>
        <taxon>Bordetella</taxon>
    </lineage>
</organism>
<dbReference type="InterPro" id="IPR017853">
    <property type="entry name" value="GH"/>
</dbReference>
<evidence type="ECO:0000313" key="2">
    <source>
        <dbReference type="Proteomes" id="UP000091926"/>
    </source>
</evidence>
<name>A0A193GAV8_9BORD</name>
<dbReference type="Proteomes" id="UP000091926">
    <property type="component" value="Chromosome"/>
</dbReference>
<dbReference type="Gene3D" id="3.20.20.80">
    <property type="entry name" value="Glycosidases"/>
    <property type="match status" value="2"/>
</dbReference>
<dbReference type="SUPFAM" id="SSF51445">
    <property type="entry name" value="(Trans)glycosidases"/>
    <property type="match status" value="1"/>
</dbReference>
<dbReference type="KEGG" id="bfz:BAU07_07470"/>
<dbReference type="STRING" id="463014.BAU07_07470"/>
<accession>A0A193GAV8</accession>
<dbReference type="EMBL" id="CP016172">
    <property type="protein sequence ID" value="ANN76970.1"/>
    <property type="molecule type" value="Genomic_DNA"/>
</dbReference>
<protein>
    <submittedName>
        <fullName evidence="1">Beta-glucosidase</fullName>
    </submittedName>
</protein>
<sequence>MAMPAIFRSFFQGGFECSTLRLPDGRQRDLLESTRHARHAERDYRALAELGIHTVRDGVRWHLIEERPGIYDLGSFLPQLDAATRTGTQVIWDLCHYGWPGHLDIWSPEFPQAFARFAAQIAAVVRDRSPQPPIYCPMNEISFWAWGGGEMAYIGPCALGRGNELKQQLVRACLAAMDVIRLVDSRARFVLADPIIRVVPQTPADAADAAGHTAAQYQAWDMLAGRERPELGGGPGYLDIIGVNFYPHNQWFLDGPTIRRGEPAYTPLRELLAEIHDRYGRPILIAETGAEGPRRAGWLRYVAEEVASALADGLPILGICLYPVTDYPGWDDDRHCPTGLLGLANEHGARPIDGLTAAELAVQRQCIADVIATSTQAAAEPLR</sequence>
<dbReference type="OrthoDB" id="9816564at2"/>
<evidence type="ECO:0000313" key="1">
    <source>
        <dbReference type="EMBL" id="ANN76970.1"/>
    </source>
</evidence>
<keyword evidence="2" id="KW-1185">Reference proteome</keyword>
<dbReference type="AlphaFoldDB" id="A0A193GAV8"/>
<proteinExistence type="predicted"/>
<reference evidence="1 2" key="1">
    <citation type="submission" date="2016-06" db="EMBL/GenBank/DDBJ databases">
        <title>Complete genome sequences of Bordetella bronchialis and Bordetella flabilis.</title>
        <authorList>
            <person name="LiPuma J.J."/>
            <person name="Spilker T."/>
        </authorList>
    </citation>
    <scope>NUCLEOTIDE SEQUENCE [LARGE SCALE GENOMIC DNA]</scope>
    <source>
        <strain evidence="1 2">AU10664</strain>
    </source>
</reference>
<gene>
    <name evidence="1" type="ORF">BAU07_07470</name>
</gene>